<feature type="transmembrane region" description="Helical" evidence="7">
    <location>
        <begin position="401"/>
        <end position="422"/>
    </location>
</feature>
<feature type="transmembrane region" description="Helical" evidence="7">
    <location>
        <begin position="5"/>
        <end position="20"/>
    </location>
</feature>
<reference evidence="9" key="1">
    <citation type="submission" date="2018-06" db="EMBL/GenBank/DDBJ databases">
        <authorList>
            <person name="Zhirakovskaya E."/>
        </authorList>
    </citation>
    <scope>NUCLEOTIDE SEQUENCE</scope>
</reference>
<evidence type="ECO:0000256" key="7">
    <source>
        <dbReference type="SAM" id="Phobius"/>
    </source>
</evidence>
<feature type="transmembrane region" description="Helical" evidence="7">
    <location>
        <begin position="581"/>
        <end position="601"/>
    </location>
</feature>
<dbReference type="InterPro" id="IPR036721">
    <property type="entry name" value="RCK_C_sf"/>
</dbReference>
<keyword evidence="5 7" id="KW-1133">Transmembrane helix</keyword>
<dbReference type="PROSITE" id="PS51202">
    <property type="entry name" value="RCK_C"/>
    <property type="match status" value="1"/>
</dbReference>
<keyword evidence="6 7" id="KW-0472">Membrane</keyword>
<dbReference type="Gene3D" id="3.30.70.1450">
    <property type="entry name" value="Regulator of K+ conductance, C-terminal domain"/>
    <property type="match status" value="2"/>
</dbReference>
<dbReference type="GO" id="GO:0006813">
    <property type="term" value="P:potassium ion transport"/>
    <property type="evidence" value="ECO:0007669"/>
    <property type="project" value="InterPro"/>
</dbReference>
<comment type="subcellular location">
    <subcellularLocation>
        <location evidence="1">Membrane</location>
        <topology evidence="1">Multi-pass membrane protein</topology>
    </subcellularLocation>
</comment>
<feature type="transmembrane region" description="Helical" evidence="7">
    <location>
        <begin position="27"/>
        <end position="43"/>
    </location>
</feature>
<evidence type="ECO:0000256" key="3">
    <source>
        <dbReference type="ARBA" id="ARBA00022692"/>
    </source>
</evidence>
<dbReference type="AlphaFoldDB" id="A0A3B0TYW5"/>
<accession>A0A3B0TYW5</accession>
<evidence type="ECO:0000256" key="2">
    <source>
        <dbReference type="ARBA" id="ARBA00022448"/>
    </source>
</evidence>
<evidence type="ECO:0000256" key="6">
    <source>
        <dbReference type="ARBA" id="ARBA00023136"/>
    </source>
</evidence>
<protein>
    <submittedName>
        <fullName evidence="9">Transporter, sodium/sulfate symporter family</fullName>
    </submittedName>
</protein>
<dbReference type="GO" id="GO:0005886">
    <property type="term" value="C:plasma membrane"/>
    <property type="evidence" value="ECO:0007669"/>
    <property type="project" value="TreeGrafter"/>
</dbReference>
<proteinExistence type="predicted"/>
<feature type="transmembrane region" description="Helical" evidence="7">
    <location>
        <begin position="496"/>
        <end position="513"/>
    </location>
</feature>
<feature type="transmembrane region" description="Helical" evidence="7">
    <location>
        <begin position="181"/>
        <end position="201"/>
    </location>
</feature>
<evidence type="ECO:0000256" key="1">
    <source>
        <dbReference type="ARBA" id="ARBA00004141"/>
    </source>
</evidence>
<dbReference type="InterPro" id="IPR006037">
    <property type="entry name" value="RCK_C"/>
</dbReference>
<evidence type="ECO:0000313" key="9">
    <source>
        <dbReference type="EMBL" id="VAW21950.1"/>
    </source>
</evidence>
<evidence type="ECO:0000256" key="5">
    <source>
        <dbReference type="ARBA" id="ARBA00022989"/>
    </source>
</evidence>
<dbReference type="EMBL" id="UOEP01000162">
    <property type="protein sequence ID" value="VAW21950.1"/>
    <property type="molecule type" value="Genomic_DNA"/>
</dbReference>
<dbReference type="Pfam" id="PF03600">
    <property type="entry name" value="CitMHS"/>
    <property type="match status" value="1"/>
</dbReference>
<gene>
    <name evidence="9" type="ORF">MNBD_BACTEROID01-422</name>
</gene>
<dbReference type="PROSITE" id="PS01271">
    <property type="entry name" value="NA_SULFATE"/>
    <property type="match status" value="1"/>
</dbReference>
<dbReference type="InterPro" id="IPR004680">
    <property type="entry name" value="Cit_transptr-like_dom"/>
</dbReference>
<feature type="transmembrane region" description="Helical" evidence="7">
    <location>
        <begin position="428"/>
        <end position="446"/>
    </location>
</feature>
<feature type="transmembrane region" description="Helical" evidence="7">
    <location>
        <begin position="140"/>
        <end position="161"/>
    </location>
</feature>
<dbReference type="GO" id="GO:0008324">
    <property type="term" value="F:monoatomic cation transmembrane transporter activity"/>
    <property type="evidence" value="ECO:0007669"/>
    <property type="project" value="InterPro"/>
</dbReference>
<feature type="transmembrane region" description="Helical" evidence="7">
    <location>
        <begin position="543"/>
        <end position="561"/>
    </location>
</feature>
<sequence>MTLEGYIVCGVIGLMIVALAKEVMRPGLVLFSAVTILMAFGIIDANESVAGFSNKGMITIALLFLVSEGVRQTGALNRVAQAFLPKKRGRMTFLLPRIMIPVSALSAFLNNTPVVIIFAPMIKKWAEKLNLSSQKFLIPLSYATIFGGICTLIGTSTNLVVHGLMLDNGLPGFGMFELGRVGIFIAILGFIYMSIFGNMLLPGKKIKLTTRGVDFKEYYYDLIIPKNSNLIGKTIVNGRLAELKNLWVYSIDRGGEAIDTAKGEHTIQANDKIVVAGKSDSLEYILSLDSVELQGLDLVKGLIPTSELKQYEAVLSPRFPGIGSTIVDFNFFDHYQAAVIAVHRDGERITSNVRNLVLKDGDNLVLLTNERFIKNWGESKIFYLTSYIGEHKDLGKNWKKWSAFIILVLMIVGATIGNREFFPSSRKVTFDMFYFAAIAAILMVWLKIMPHQKYTKVISWDILITIASAFALSKAMQNSGAADALARTTINFARSWGPVGVLAAIYLITTIFTEIITNNAAAALVFPIALSAATQLGVNPQPFFVAIAIAASASFSTPIGYQTNLIVQGIGNYRFRDYIKIGWPLNLIAFIVSVILIPIFWSF</sequence>
<keyword evidence="4" id="KW-0677">Repeat</keyword>
<feature type="domain" description="RCK C-terminal" evidence="8">
    <location>
        <begin position="206"/>
        <end position="291"/>
    </location>
</feature>
<dbReference type="PANTHER" id="PTHR43652">
    <property type="entry name" value="BASIC AMINO ACID ANTIPORTER YFCC-RELATED"/>
    <property type="match status" value="1"/>
</dbReference>
<dbReference type="PANTHER" id="PTHR43652:SF2">
    <property type="entry name" value="BASIC AMINO ACID ANTIPORTER YFCC-RELATED"/>
    <property type="match status" value="1"/>
</dbReference>
<dbReference type="InterPro" id="IPR051679">
    <property type="entry name" value="DASS-Related_Transporters"/>
</dbReference>
<evidence type="ECO:0000256" key="4">
    <source>
        <dbReference type="ARBA" id="ARBA00022737"/>
    </source>
</evidence>
<dbReference type="SUPFAM" id="SSF116726">
    <property type="entry name" value="TrkA C-terminal domain-like"/>
    <property type="match status" value="2"/>
</dbReference>
<feature type="transmembrane region" description="Helical" evidence="7">
    <location>
        <begin position="98"/>
        <end position="119"/>
    </location>
</feature>
<dbReference type="Pfam" id="PF02080">
    <property type="entry name" value="TrkA_C"/>
    <property type="match status" value="1"/>
</dbReference>
<evidence type="ECO:0000259" key="8">
    <source>
        <dbReference type="PROSITE" id="PS51202"/>
    </source>
</evidence>
<organism evidence="9">
    <name type="scientific">hydrothermal vent metagenome</name>
    <dbReference type="NCBI Taxonomy" id="652676"/>
    <lineage>
        <taxon>unclassified sequences</taxon>
        <taxon>metagenomes</taxon>
        <taxon>ecological metagenomes</taxon>
    </lineage>
</organism>
<keyword evidence="3 7" id="KW-0812">Transmembrane</keyword>
<keyword evidence="2" id="KW-0813">Transport</keyword>
<dbReference type="InterPro" id="IPR031312">
    <property type="entry name" value="Na/sul_symport_CS"/>
</dbReference>
<name>A0A3B0TYW5_9ZZZZ</name>